<evidence type="ECO:0000259" key="5">
    <source>
        <dbReference type="PROSITE" id="PS50106"/>
    </source>
</evidence>
<dbReference type="RefSeq" id="WP_281779683.1">
    <property type="nucleotide sequence ID" value="NZ_AP027041.1"/>
</dbReference>
<dbReference type="InterPro" id="IPR036034">
    <property type="entry name" value="PDZ_sf"/>
</dbReference>
<keyword evidence="2" id="KW-0720">Serine protease</keyword>
<evidence type="ECO:0000313" key="7">
    <source>
        <dbReference type="Proteomes" id="UP001317822"/>
    </source>
</evidence>
<evidence type="ECO:0000256" key="4">
    <source>
        <dbReference type="SAM" id="SignalP"/>
    </source>
</evidence>
<dbReference type="Pfam" id="PF13180">
    <property type="entry name" value="PDZ_2"/>
    <property type="match status" value="1"/>
</dbReference>
<dbReference type="SUPFAM" id="SSF50156">
    <property type="entry name" value="PDZ domain-like"/>
    <property type="match status" value="2"/>
</dbReference>
<keyword evidence="4" id="KW-0732">Signal</keyword>
<keyword evidence="7" id="KW-1185">Reference proteome</keyword>
<feature type="compositionally biased region" description="Pro residues" evidence="3">
    <location>
        <begin position="341"/>
        <end position="395"/>
    </location>
</feature>
<feature type="compositionally biased region" description="Basic and acidic residues" evidence="3">
    <location>
        <begin position="30"/>
        <end position="43"/>
    </location>
</feature>
<gene>
    <name evidence="6" type="ORF">LA521A_29770</name>
</gene>
<dbReference type="PANTHER" id="PTHR22939:SF129">
    <property type="entry name" value="SERINE PROTEASE HTRA2, MITOCHONDRIAL"/>
    <property type="match status" value="1"/>
</dbReference>
<feature type="chain" id="PRO_5047276938" evidence="4">
    <location>
        <begin position="26"/>
        <end position="405"/>
    </location>
</feature>
<evidence type="ECO:0000256" key="3">
    <source>
        <dbReference type="SAM" id="MobiDB-lite"/>
    </source>
</evidence>
<comment type="similarity">
    <text evidence="1">Belongs to the peptidase S1C family.</text>
</comment>
<accession>A0ABM8DGQ8</accession>
<feature type="region of interest" description="Disordered" evidence="3">
    <location>
        <begin position="339"/>
        <end position="405"/>
    </location>
</feature>
<dbReference type="InterPro" id="IPR001478">
    <property type="entry name" value="PDZ"/>
</dbReference>
<evidence type="ECO:0000313" key="6">
    <source>
        <dbReference type="EMBL" id="BDU17776.1"/>
    </source>
</evidence>
<keyword evidence="2" id="KW-0378">Hydrolase</keyword>
<dbReference type="PANTHER" id="PTHR22939">
    <property type="entry name" value="SERINE PROTEASE FAMILY S1C HTRA-RELATED"/>
    <property type="match status" value="1"/>
</dbReference>
<proteinExistence type="inferred from homology"/>
<dbReference type="InterPro" id="IPR041489">
    <property type="entry name" value="PDZ_6"/>
</dbReference>
<feature type="signal peptide" evidence="4">
    <location>
        <begin position="1"/>
        <end position="25"/>
    </location>
</feature>
<dbReference type="Gene3D" id="2.30.42.10">
    <property type="match status" value="2"/>
</dbReference>
<dbReference type="Pfam" id="PF17820">
    <property type="entry name" value="PDZ_6"/>
    <property type="match status" value="1"/>
</dbReference>
<feature type="domain" description="PDZ" evidence="5">
    <location>
        <begin position="96"/>
        <end position="169"/>
    </location>
</feature>
<dbReference type="Proteomes" id="UP001317822">
    <property type="component" value="Chromosome"/>
</dbReference>
<evidence type="ECO:0000256" key="1">
    <source>
        <dbReference type="ARBA" id="ARBA00010541"/>
    </source>
</evidence>
<dbReference type="EMBL" id="AP027041">
    <property type="protein sequence ID" value="BDU17776.1"/>
    <property type="molecule type" value="Genomic_DNA"/>
</dbReference>
<keyword evidence="2" id="KW-0645">Protease</keyword>
<feature type="region of interest" description="Disordered" evidence="3">
    <location>
        <begin position="30"/>
        <end position="60"/>
    </location>
</feature>
<dbReference type="PROSITE" id="PS50106">
    <property type="entry name" value="PDZ"/>
    <property type="match status" value="1"/>
</dbReference>
<reference evidence="6 7" key="1">
    <citation type="journal article" date="2023" name="Int. J. Syst. Evol. Microbiol.">
        <title>Physiological and genomic analyses of cobalamin (vitamin B12)-auxotrophy of Lysobacter auxotrophicus sp. nov., a methionine-auxotrophic chitinolytic bacterium isolated from chitin-treated soil.</title>
        <authorList>
            <person name="Saito A."/>
            <person name="Dohra H."/>
            <person name="Hamada M."/>
            <person name="Moriuchi R."/>
            <person name="Kotsuchibashi Y."/>
            <person name="Mori K."/>
        </authorList>
    </citation>
    <scope>NUCLEOTIDE SEQUENCE [LARGE SCALE GENOMIC DNA]</scope>
    <source>
        <strain evidence="6 7">5-21a</strain>
    </source>
</reference>
<protein>
    <submittedName>
        <fullName evidence="6">PDZ domain-containing protein</fullName>
    </submittedName>
</protein>
<name>A0ABM8DGQ8_9GAMM</name>
<organism evidence="6 7">
    <name type="scientific">Lysobacter auxotrophicus</name>
    <dbReference type="NCBI Taxonomy" id="2992573"/>
    <lineage>
        <taxon>Bacteria</taxon>
        <taxon>Pseudomonadati</taxon>
        <taxon>Pseudomonadota</taxon>
        <taxon>Gammaproteobacteria</taxon>
        <taxon>Lysobacterales</taxon>
        <taxon>Lysobacteraceae</taxon>
        <taxon>Lysobacter</taxon>
    </lineage>
</organism>
<sequence>MIPTRNTTRLTATIALLVLCMGAGAQTPKADAERARQDADKARQGAQLARQDAAKARQDAERTRQIEAARADLNRAAQRYAELSRQNANFDRAHFEREFERRFARQPVLGVVLSPDAKAGVRIAAVTPGSAAAKAGLRAGDVLTSINGAKLDQAQADVRLEQARAQLRKNEIDKPVTLVYTRDGRVATARATPQLGDRLLFARDADGNPLARPMPIVAPQVRNELIRLDCEDDDGDCRLPLLSEAFRWNGLNLATVDAQLGRYFGADRGVLVLSTGPELSGLQAGDVIQRIDNKPVASPREAMAALRDKPADSRVAVTYLRDRKGATTQITVPKTAMLRIPRPPAPPAPPAAPKPPAAPATPPAPPAPAAPPAPKPPLAIVAPAPPAPPKAPEPPEGFVGHVFSL</sequence>
<dbReference type="SMART" id="SM00228">
    <property type="entry name" value="PDZ"/>
    <property type="match status" value="2"/>
</dbReference>
<evidence type="ECO:0000256" key="2">
    <source>
        <dbReference type="ARBA" id="ARBA00022825"/>
    </source>
</evidence>